<evidence type="ECO:0000256" key="2">
    <source>
        <dbReference type="ARBA" id="ARBA00022448"/>
    </source>
</evidence>
<dbReference type="GO" id="GO:0015344">
    <property type="term" value="F:siderophore uptake transmembrane transporter activity"/>
    <property type="evidence" value="ECO:0007669"/>
    <property type="project" value="TreeGrafter"/>
</dbReference>
<comment type="caution">
    <text evidence="15">The sequence shown here is derived from an EMBL/GenBank/DDBJ whole genome shotgun (WGS) entry which is preliminary data.</text>
</comment>
<evidence type="ECO:0000256" key="3">
    <source>
        <dbReference type="ARBA" id="ARBA00022452"/>
    </source>
</evidence>
<dbReference type="PROSITE" id="PS52016">
    <property type="entry name" value="TONB_DEPENDENT_REC_3"/>
    <property type="match status" value="1"/>
</dbReference>
<protein>
    <submittedName>
        <fullName evidence="15">TonB-dependent receptor</fullName>
    </submittedName>
</protein>
<evidence type="ECO:0000259" key="14">
    <source>
        <dbReference type="Pfam" id="PF07715"/>
    </source>
</evidence>
<keyword evidence="8 15" id="KW-0675">Receptor</keyword>
<dbReference type="InterPro" id="IPR000531">
    <property type="entry name" value="Beta-barrel_TonB"/>
</dbReference>
<dbReference type="Pfam" id="PF00593">
    <property type="entry name" value="TonB_dep_Rec_b-barrel"/>
    <property type="match status" value="1"/>
</dbReference>
<dbReference type="PANTHER" id="PTHR30069:SF29">
    <property type="entry name" value="HEMOGLOBIN AND HEMOGLOBIN-HAPTOGLOBIN-BINDING PROTEIN 1-RELATED"/>
    <property type="match status" value="1"/>
</dbReference>
<dbReference type="PANTHER" id="PTHR30069">
    <property type="entry name" value="TONB-DEPENDENT OUTER MEMBRANE RECEPTOR"/>
    <property type="match status" value="1"/>
</dbReference>
<dbReference type="CDD" id="cd01347">
    <property type="entry name" value="ligand_gated_channel"/>
    <property type="match status" value="1"/>
</dbReference>
<organism evidence="15 16">
    <name type="scientific">Candidatus Opimibacter skivensis</name>
    <dbReference type="NCBI Taxonomy" id="2982028"/>
    <lineage>
        <taxon>Bacteria</taxon>
        <taxon>Pseudomonadati</taxon>
        <taxon>Bacteroidota</taxon>
        <taxon>Saprospiria</taxon>
        <taxon>Saprospirales</taxon>
        <taxon>Saprospiraceae</taxon>
        <taxon>Candidatus Opimibacter</taxon>
    </lineage>
</organism>
<dbReference type="SUPFAM" id="SSF49464">
    <property type="entry name" value="Carboxypeptidase regulatory domain-like"/>
    <property type="match status" value="1"/>
</dbReference>
<dbReference type="InterPro" id="IPR012910">
    <property type="entry name" value="Plug_dom"/>
</dbReference>
<keyword evidence="7 10" id="KW-0472">Membrane</keyword>
<dbReference type="Gene3D" id="2.40.170.20">
    <property type="entry name" value="TonB-dependent receptor, beta-barrel domain"/>
    <property type="match status" value="1"/>
</dbReference>
<evidence type="ECO:0000313" key="15">
    <source>
        <dbReference type="EMBL" id="MBK9984723.1"/>
    </source>
</evidence>
<feature type="domain" description="TonB-dependent receptor-like beta-barrel" evidence="13">
    <location>
        <begin position="306"/>
        <end position="717"/>
    </location>
</feature>
<comment type="subcellular location">
    <subcellularLocation>
        <location evidence="1 10">Cell outer membrane</location>
        <topology evidence="1 10">Multi-pass membrane protein</topology>
    </subcellularLocation>
</comment>
<feature type="signal peptide" evidence="12">
    <location>
        <begin position="1"/>
        <end position="20"/>
    </location>
</feature>
<evidence type="ECO:0000313" key="16">
    <source>
        <dbReference type="Proteomes" id="UP000808337"/>
    </source>
</evidence>
<feature type="chain" id="PRO_5038350910" evidence="12">
    <location>
        <begin position="21"/>
        <end position="743"/>
    </location>
</feature>
<dbReference type="EMBL" id="JADKGY010000031">
    <property type="protein sequence ID" value="MBK9984723.1"/>
    <property type="molecule type" value="Genomic_DNA"/>
</dbReference>
<comment type="similarity">
    <text evidence="10 11">Belongs to the TonB-dependent receptor family.</text>
</comment>
<keyword evidence="9 10" id="KW-0998">Cell outer membrane</keyword>
<evidence type="ECO:0000256" key="9">
    <source>
        <dbReference type="ARBA" id="ARBA00023237"/>
    </source>
</evidence>
<evidence type="ECO:0000256" key="4">
    <source>
        <dbReference type="ARBA" id="ARBA00022692"/>
    </source>
</evidence>
<feature type="domain" description="TonB-dependent receptor plug" evidence="14">
    <location>
        <begin position="121"/>
        <end position="230"/>
    </location>
</feature>
<dbReference type="Pfam" id="PF07715">
    <property type="entry name" value="Plug"/>
    <property type="match status" value="1"/>
</dbReference>
<evidence type="ECO:0000256" key="1">
    <source>
        <dbReference type="ARBA" id="ARBA00004571"/>
    </source>
</evidence>
<evidence type="ECO:0000256" key="12">
    <source>
        <dbReference type="SAM" id="SignalP"/>
    </source>
</evidence>
<keyword evidence="5 12" id="KW-0732">Signal</keyword>
<keyword evidence="2 10" id="KW-0813">Transport</keyword>
<dbReference type="AlphaFoldDB" id="A0A9D7SWX1"/>
<evidence type="ECO:0000256" key="6">
    <source>
        <dbReference type="ARBA" id="ARBA00023077"/>
    </source>
</evidence>
<dbReference type="Pfam" id="PF13715">
    <property type="entry name" value="CarbopepD_reg_2"/>
    <property type="match status" value="1"/>
</dbReference>
<dbReference type="GO" id="GO:0009279">
    <property type="term" value="C:cell outer membrane"/>
    <property type="evidence" value="ECO:0007669"/>
    <property type="project" value="UniProtKB-SubCell"/>
</dbReference>
<dbReference type="InterPro" id="IPR037066">
    <property type="entry name" value="Plug_dom_sf"/>
</dbReference>
<evidence type="ECO:0000259" key="13">
    <source>
        <dbReference type="Pfam" id="PF00593"/>
    </source>
</evidence>
<evidence type="ECO:0000256" key="8">
    <source>
        <dbReference type="ARBA" id="ARBA00023170"/>
    </source>
</evidence>
<dbReference type="InterPro" id="IPR036942">
    <property type="entry name" value="Beta-barrel_TonB_sf"/>
</dbReference>
<evidence type="ECO:0000256" key="7">
    <source>
        <dbReference type="ARBA" id="ARBA00023136"/>
    </source>
</evidence>
<name>A0A9D7SWX1_9BACT</name>
<evidence type="ECO:0000256" key="5">
    <source>
        <dbReference type="ARBA" id="ARBA00022729"/>
    </source>
</evidence>
<dbReference type="Gene3D" id="2.170.130.10">
    <property type="entry name" value="TonB-dependent receptor, plug domain"/>
    <property type="match status" value="1"/>
</dbReference>
<evidence type="ECO:0000256" key="10">
    <source>
        <dbReference type="PROSITE-ProRule" id="PRU01360"/>
    </source>
</evidence>
<reference evidence="15 16" key="1">
    <citation type="submission" date="2020-10" db="EMBL/GenBank/DDBJ databases">
        <title>Connecting structure to function with the recovery of over 1000 high-quality activated sludge metagenome-assembled genomes encoding full-length rRNA genes using long-read sequencing.</title>
        <authorList>
            <person name="Singleton C.M."/>
            <person name="Petriglieri F."/>
            <person name="Kristensen J.M."/>
            <person name="Kirkegaard R.H."/>
            <person name="Michaelsen T.Y."/>
            <person name="Andersen M.H."/>
            <person name="Karst S.M."/>
            <person name="Dueholm M.S."/>
            <person name="Nielsen P.H."/>
            <person name="Albertsen M."/>
        </authorList>
    </citation>
    <scope>NUCLEOTIDE SEQUENCE [LARGE SCALE GENOMIC DNA]</scope>
    <source>
        <strain evidence="15">Ribe_18-Q3-R11-54_MAXAC.273</strain>
    </source>
</reference>
<keyword evidence="4 10" id="KW-0812">Transmembrane</keyword>
<sequence>MISKYILFICSLLFFQNLDAQWSLSGRVIDGASGEGLGYVNIRIDSTTLGTTSDQKGNFHLESLSKSEYSLTFSMIGFKTGHLANVSSGSIPIRVEMLPEIYQAGDVVISASRKSQSLSLAPASVGIITQSQLKESDVKSFDNAFQNINGIQVTHSSGSNVQALSIRGASEVAGGGIGNRVLLLLDGRPAITPESGGALWNLVPLGAIERIEVIKGAYSSLFGSSAMGGVVNVITKKPDTLAHTDIGINYGFYSRAPVYTGYNQYNDFHGIDITHSSGMHKFSYLFNLATKANDGHREKSSFETYNAYGKLLYEFSPNRNMQLSAMYSDIFNDTPATWLDRTHAYTVAAHRKDDTQHRREWNADLQYVAFAQAHVKYSSRFYYYSNLSDFVFNGDPANDSTNVNIGLQFIDKEKVYVSRLGHATQIDLSLGSHHYFISGIELQSDFVDGRPDTVLYGRHKAWNAGVFIQDQIMMGDKFILTAGIRYDQYKITNVFSEGNVNPKVAAVYELTKNISFRGLVARAFRNPSIAERYIKFEQGGGLKFRPNPLLRAEKLTLSAEVGTKINVEDKFKLDIAVFYNQYKDLISYQQRSVPGEPLVFEVVNLNKALMQGFEISADYAPFPELHVLTGYTYLDAKDKSDNRYNDVLPYKSKHTAYLTLLTEYKNFRLSFGARSRSKIEEVFIYPGSEPSGYIILSSKASYKFSPHYSAYISIGNLGNIQYEEIERYRMEGRSFTVGVNLSL</sequence>
<proteinExistence type="inferred from homology"/>
<dbReference type="Proteomes" id="UP000808337">
    <property type="component" value="Unassembled WGS sequence"/>
</dbReference>
<dbReference type="InterPro" id="IPR039426">
    <property type="entry name" value="TonB-dep_rcpt-like"/>
</dbReference>
<dbReference type="GO" id="GO:0044718">
    <property type="term" value="P:siderophore transmembrane transport"/>
    <property type="evidence" value="ECO:0007669"/>
    <property type="project" value="TreeGrafter"/>
</dbReference>
<accession>A0A9D7SWX1</accession>
<dbReference type="InterPro" id="IPR008969">
    <property type="entry name" value="CarboxyPept-like_regulatory"/>
</dbReference>
<evidence type="ECO:0000256" key="11">
    <source>
        <dbReference type="RuleBase" id="RU003357"/>
    </source>
</evidence>
<dbReference type="SUPFAM" id="SSF56935">
    <property type="entry name" value="Porins"/>
    <property type="match status" value="1"/>
</dbReference>
<gene>
    <name evidence="15" type="ORF">IPP15_20565</name>
</gene>
<keyword evidence="6 11" id="KW-0798">TonB box</keyword>
<keyword evidence="3 10" id="KW-1134">Transmembrane beta strand</keyword>
<dbReference type="Gene3D" id="2.60.40.1120">
    <property type="entry name" value="Carboxypeptidase-like, regulatory domain"/>
    <property type="match status" value="1"/>
</dbReference>